<dbReference type="PANTHER" id="PTHR39441">
    <property type="entry name" value="DUF2252 DOMAIN-CONTAINING PROTEIN"/>
    <property type="match status" value="1"/>
</dbReference>
<dbReference type="PANTHER" id="PTHR39441:SF1">
    <property type="entry name" value="DUF2252 DOMAIN-CONTAINING PROTEIN"/>
    <property type="match status" value="1"/>
</dbReference>
<dbReference type="InterPro" id="IPR011009">
    <property type="entry name" value="Kinase-like_dom_sf"/>
</dbReference>
<evidence type="ECO:0000313" key="1">
    <source>
        <dbReference type="EMBL" id="RYB01718.1"/>
    </source>
</evidence>
<gene>
    <name evidence="1" type="ORF">D3272_24610</name>
</gene>
<name>A0A4Q2RA31_9HYPH</name>
<reference evidence="1 2" key="2">
    <citation type="submission" date="2019-02" db="EMBL/GenBank/DDBJ databases">
        <title>'Lichenibacterium ramalinii' gen. nov. sp. nov., 'Lichenibacterium minor' gen. nov. sp. nov.</title>
        <authorList>
            <person name="Pankratov T."/>
        </authorList>
    </citation>
    <scope>NUCLEOTIDE SEQUENCE [LARGE SCALE GENOMIC DNA]</scope>
    <source>
        <strain evidence="1 2">RmlP001</strain>
    </source>
</reference>
<organism evidence="1 2">
    <name type="scientific">Lichenibacterium ramalinae</name>
    <dbReference type="NCBI Taxonomy" id="2316527"/>
    <lineage>
        <taxon>Bacteria</taxon>
        <taxon>Pseudomonadati</taxon>
        <taxon>Pseudomonadota</taxon>
        <taxon>Alphaproteobacteria</taxon>
        <taxon>Hyphomicrobiales</taxon>
        <taxon>Lichenihabitantaceae</taxon>
        <taxon>Lichenibacterium</taxon>
    </lineage>
</organism>
<comment type="caution">
    <text evidence="1">The sequence shown here is derived from an EMBL/GenBank/DDBJ whole genome shotgun (WGS) entry which is preliminary data.</text>
</comment>
<keyword evidence="2" id="KW-1185">Reference proteome</keyword>
<reference evidence="1 2" key="1">
    <citation type="submission" date="2018-09" db="EMBL/GenBank/DDBJ databases">
        <authorList>
            <person name="Grouzdev D.S."/>
            <person name="Krutkina M.S."/>
        </authorList>
    </citation>
    <scope>NUCLEOTIDE SEQUENCE [LARGE SCALE GENOMIC DNA]</scope>
    <source>
        <strain evidence="1 2">RmlP001</strain>
    </source>
</reference>
<dbReference type="SUPFAM" id="SSF56112">
    <property type="entry name" value="Protein kinase-like (PK-like)"/>
    <property type="match status" value="1"/>
</dbReference>
<dbReference type="InterPro" id="IPR018721">
    <property type="entry name" value="DUF2252"/>
</dbReference>
<dbReference type="Pfam" id="PF10009">
    <property type="entry name" value="DUF2252"/>
    <property type="match status" value="1"/>
</dbReference>
<dbReference type="EMBL" id="QYBC01000030">
    <property type="protein sequence ID" value="RYB01718.1"/>
    <property type="molecule type" value="Genomic_DNA"/>
</dbReference>
<dbReference type="RefSeq" id="WP_129221886.1">
    <property type="nucleotide sequence ID" value="NZ_QYBC01000030.1"/>
</dbReference>
<protein>
    <submittedName>
        <fullName evidence="1">DUF2252 domain-containing protein</fullName>
    </submittedName>
</protein>
<evidence type="ECO:0000313" key="2">
    <source>
        <dbReference type="Proteomes" id="UP000289411"/>
    </source>
</evidence>
<dbReference type="OrthoDB" id="1491115at2"/>
<dbReference type="AlphaFoldDB" id="A0A4Q2RA31"/>
<dbReference type="Proteomes" id="UP000289411">
    <property type="component" value="Unassembled WGS sequence"/>
</dbReference>
<sequence>MATERRDVARFPAPEARADILERRRTLKMARSAHAYVRGSTAQFYGWLAEADSALVPAGPPVWICGDCHLGNLGPLADAAGRVRIRIRDLDQTVPGNPAHDVIRLGLSLSTAARGSDLPGVTTAHMLEEMVHGYRDALLGHDDSLSEVRAGRAVRTVLRQATHRRWEHLAQERLERVEPRIPLGKRFWPLTDAERDGIAELVASQPVLDLVGALHGRGPHHAVSVIDAAYWLKGCSSLGTLRYAVLLRVGSGKARASYGLLDIKEAVASVAPSAPGAVVPSDHALRVVGGARALSPSLGDRMVPARLLGRPVVLRELLPQDLKLEIDELTREEAVGAARFLAAVVGHAHARQMTPELRRAWADDLRRHRAGGLDAPSWLWNAVVELVGRHERGYLDHCRDFALASAG</sequence>
<accession>A0A4Q2RA31</accession>
<proteinExistence type="predicted"/>